<reference evidence="2 3" key="1">
    <citation type="journal article" date="2019" name="Commun. Biol.">
        <title>The bagworm genome reveals a unique fibroin gene that provides high tensile strength.</title>
        <authorList>
            <person name="Kono N."/>
            <person name="Nakamura H."/>
            <person name="Ohtoshi R."/>
            <person name="Tomita M."/>
            <person name="Numata K."/>
            <person name="Arakawa K."/>
        </authorList>
    </citation>
    <scope>NUCLEOTIDE SEQUENCE [LARGE SCALE GENOMIC DNA]</scope>
</reference>
<evidence type="ECO:0000313" key="2">
    <source>
        <dbReference type="EMBL" id="GBP98445.1"/>
    </source>
</evidence>
<feature type="region of interest" description="Disordered" evidence="1">
    <location>
        <begin position="37"/>
        <end position="61"/>
    </location>
</feature>
<comment type="caution">
    <text evidence="2">The sequence shown here is derived from an EMBL/GenBank/DDBJ whole genome shotgun (WGS) entry which is preliminary data.</text>
</comment>
<name>A0A4C2AHX7_EUMVA</name>
<dbReference type="Proteomes" id="UP000299102">
    <property type="component" value="Unassembled WGS sequence"/>
</dbReference>
<sequence length="152" mass="16759">MNRYLSRVQSSISRTDVVIGPGTTPKTTVSRALGISAQHEAAAPASRPQPARSPQPRRLDANAFRAQLQWAPVTIRRPRNMDGPRERYTRERCEDRANRDITVSSGEVACAGARPTRPVGAPSRAPRPVLRPSLGRSLENSGLGYYETERIE</sequence>
<accession>A0A4C2AHX7</accession>
<keyword evidence="3" id="KW-1185">Reference proteome</keyword>
<dbReference type="AlphaFoldDB" id="A0A4C2AHX7"/>
<evidence type="ECO:0000256" key="1">
    <source>
        <dbReference type="SAM" id="MobiDB-lite"/>
    </source>
</evidence>
<organism evidence="2 3">
    <name type="scientific">Eumeta variegata</name>
    <name type="common">Bagworm moth</name>
    <name type="synonym">Eumeta japonica</name>
    <dbReference type="NCBI Taxonomy" id="151549"/>
    <lineage>
        <taxon>Eukaryota</taxon>
        <taxon>Metazoa</taxon>
        <taxon>Ecdysozoa</taxon>
        <taxon>Arthropoda</taxon>
        <taxon>Hexapoda</taxon>
        <taxon>Insecta</taxon>
        <taxon>Pterygota</taxon>
        <taxon>Neoptera</taxon>
        <taxon>Endopterygota</taxon>
        <taxon>Lepidoptera</taxon>
        <taxon>Glossata</taxon>
        <taxon>Ditrysia</taxon>
        <taxon>Tineoidea</taxon>
        <taxon>Psychidae</taxon>
        <taxon>Oiketicinae</taxon>
        <taxon>Eumeta</taxon>
    </lineage>
</organism>
<proteinExistence type="predicted"/>
<feature type="compositionally biased region" description="Low complexity" evidence="1">
    <location>
        <begin position="41"/>
        <end position="56"/>
    </location>
</feature>
<dbReference type="EMBL" id="BGZK01003144">
    <property type="protein sequence ID" value="GBP98445.1"/>
    <property type="molecule type" value="Genomic_DNA"/>
</dbReference>
<feature type="region of interest" description="Disordered" evidence="1">
    <location>
        <begin position="110"/>
        <end position="152"/>
    </location>
</feature>
<evidence type="ECO:0000313" key="3">
    <source>
        <dbReference type="Proteomes" id="UP000299102"/>
    </source>
</evidence>
<protein>
    <submittedName>
        <fullName evidence="2">Uncharacterized protein</fullName>
    </submittedName>
</protein>
<gene>
    <name evidence="2" type="ORF">EVAR_70016_1</name>
</gene>